<accession>A0ABS9UZK6</accession>
<keyword evidence="2" id="KW-1185">Reference proteome</keyword>
<dbReference type="RefSeq" id="WP_241347934.1">
    <property type="nucleotide sequence ID" value="NZ_JAKZGP010000020.1"/>
</dbReference>
<evidence type="ECO:0000313" key="2">
    <source>
        <dbReference type="Proteomes" id="UP001165489"/>
    </source>
</evidence>
<evidence type="ECO:0000313" key="1">
    <source>
        <dbReference type="EMBL" id="MCH7409592.1"/>
    </source>
</evidence>
<sequence length="319" mass="37145">MCITLFAYRKLKRISFIFILLLVFTQCTQKSDYQSRPGEYWVRVTESDLPQKTILRGEPFGITNFQMTRKPFFIDEYIVVSDKAMDPPLHIIDTKEKKWLYGLGIEGSGPGEVAYTWTLDYSFTPGNFWAYSFEKVFSEFSLNDSTHKLSQNQLKQRNPEFYAATEITWLTDSTLLALRVSGEEKFVEYSKSGKVLAGYGSWKGMLPDDNPLNVNRQAFANHFTSNRSKTKFGFFSMDRDHFEILDYSSKEILVVEGPYFENPSYEIIQQSEDYSYYYMNDPEAVRTYQDFSLENTKSLCYTVGRKSRKSKPLECLHAI</sequence>
<protein>
    <recommendedName>
        <fullName evidence="3">DKNYY family protein</fullName>
    </recommendedName>
</protein>
<dbReference type="EMBL" id="JAKZGP010000020">
    <property type="protein sequence ID" value="MCH7409592.1"/>
    <property type="molecule type" value="Genomic_DNA"/>
</dbReference>
<name>A0ABS9UZK6_9BACT</name>
<evidence type="ECO:0008006" key="3">
    <source>
        <dbReference type="Google" id="ProtNLM"/>
    </source>
</evidence>
<reference evidence="1" key="1">
    <citation type="submission" date="2022-03" db="EMBL/GenBank/DDBJ databases">
        <title>De novo assembled genomes of Belliella spp. (Cyclobacteriaceae) strains.</title>
        <authorList>
            <person name="Szabo A."/>
            <person name="Korponai K."/>
            <person name="Felfoldi T."/>
        </authorList>
    </citation>
    <scope>NUCLEOTIDE SEQUENCE</scope>
    <source>
        <strain evidence="1">DSM 111904</strain>
    </source>
</reference>
<gene>
    <name evidence="1" type="ORF">MM239_09305</name>
</gene>
<proteinExistence type="predicted"/>
<dbReference type="Proteomes" id="UP001165489">
    <property type="component" value="Unassembled WGS sequence"/>
</dbReference>
<comment type="caution">
    <text evidence="1">The sequence shown here is derived from an EMBL/GenBank/DDBJ whole genome shotgun (WGS) entry which is preliminary data.</text>
</comment>
<organism evidence="1 2">
    <name type="scientific">Belliella filtrata</name>
    <dbReference type="NCBI Taxonomy" id="2923435"/>
    <lineage>
        <taxon>Bacteria</taxon>
        <taxon>Pseudomonadati</taxon>
        <taxon>Bacteroidota</taxon>
        <taxon>Cytophagia</taxon>
        <taxon>Cytophagales</taxon>
        <taxon>Cyclobacteriaceae</taxon>
        <taxon>Belliella</taxon>
    </lineage>
</organism>